<feature type="region of interest" description="Disordered" evidence="1">
    <location>
        <begin position="1"/>
        <end position="49"/>
    </location>
</feature>
<evidence type="ECO:0000313" key="3">
    <source>
        <dbReference type="Proteomes" id="UP000765509"/>
    </source>
</evidence>
<evidence type="ECO:0000313" key="2">
    <source>
        <dbReference type="EMBL" id="MBW0580545.1"/>
    </source>
</evidence>
<reference evidence="2" key="1">
    <citation type="submission" date="2021-03" db="EMBL/GenBank/DDBJ databases">
        <title>Draft genome sequence of rust myrtle Austropuccinia psidii MF-1, a brazilian biotype.</title>
        <authorList>
            <person name="Quecine M.C."/>
            <person name="Pachon D.M.R."/>
            <person name="Bonatelli M.L."/>
            <person name="Correr F.H."/>
            <person name="Franceschini L.M."/>
            <person name="Leite T.F."/>
            <person name="Margarido G.R.A."/>
            <person name="Almeida C.A."/>
            <person name="Ferrarezi J.A."/>
            <person name="Labate C.A."/>
        </authorList>
    </citation>
    <scope>NUCLEOTIDE SEQUENCE</scope>
    <source>
        <strain evidence="2">MF-1</strain>
    </source>
</reference>
<gene>
    <name evidence="2" type="ORF">O181_120260</name>
</gene>
<protein>
    <submittedName>
        <fullName evidence="2">Uncharacterized protein</fullName>
    </submittedName>
</protein>
<keyword evidence="3" id="KW-1185">Reference proteome</keyword>
<dbReference type="Proteomes" id="UP000765509">
    <property type="component" value="Unassembled WGS sequence"/>
</dbReference>
<proteinExistence type="predicted"/>
<name>A0A9Q3KFG3_9BASI</name>
<organism evidence="2 3">
    <name type="scientific">Austropuccinia psidii MF-1</name>
    <dbReference type="NCBI Taxonomy" id="1389203"/>
    <lineage>
        <taxon>Eukaryota</taxon>
        <taxon>Fungi</taxon>
        <taxon>Dikarya</taxon>
        <taxon>Basidiomycota</taxon>
        <taxon>Pucciniomycotina</taxon>
        <taxon>Pucciniomycetes</taxon>
        <taxon>Pucciniales</taxon>
        <taxon>Sphaerophragmiaceae</taxon>
        <taxon>Austropuccinia</taxon>
    </lineage>
</organism>
<evidence type="ECO:0000256" key="1">
    <source>
        <dbReference type="SAM" id="MobiDB-lite"/>
    </source>
</evidence>
<dbReference type="EMBL" id="AVOT02107806">
    <property type="protein sequence ID" value="MBW0580545.1"/>
    <property type="molecule type" value="Genomic_DNA"/>
</dbReference>
<comment type="caution">
    <text evidence="2">The sequence shown here is derived from an EMBL/GenBank/DDBJ whole genome shotgun (WGS) entry which is preliminary data.</text>
</comment>
<accession>A0A9Q3KFG3</accession>
<sequence length="78" mass="9034">MMLIQNLPPERQNRSHARAQALLTPTPRAPLDSTPAFPQLRAHYGRSSTIQEGRKRAKIIKLCFRSSWKISRTFKDNF</sequence>
<dbReference type="AlphaFoldDB" id="A0A9Q3KFG3"/>